<dbReference type="Pfam" id="PF00665">
    <property type="entry name" value="rve"/>
    <property type="match status" value="1"/>
</dbReference>
<dbReference type="Pfam" id="PF13333">
    <property type="entry name" value="rve_2"/>
    <property type="match status" value="1"/>
</dbReference>
<sequence>MGKKTHYPAEIKWKVVEMKHQGFKNKEIMDALGIKHVAQIKTWMKWYREGETYRFEQSIGRESVHGKGLKKLTELEQKELEIRYLKAKIILLGKVPRNFKEVGGKEEIMKMIKEWQSIFTIAELCSIFDISRATYYRWKKQEKTVTNHEEKTVIEICQHHKYRYGYRRVTACLRNQFNIVINHKKVLRNMRKYNVLSHVRKKKKIFVLGHEPVVAKNRIQRRFKATKPNEKWFTDITYLMFGNKTLYFSSIIDGFNNEIISYKIGKTQDVSLVLDTLKEALKKRNVIDTILHSDQGKVYTSKQFQTYAKEKGIITSMSRTGNCHDNALIESFHSHLKSEGFYAQNIQQSNNASIIQTVDEYIHYYNNERIQRKLDNMSSIAYRGHHTCPST</sequence>
<comment type="function">
    <text evidence="1">Involved in the transposition of the insertion sequence.</text>
</comment>
<organism evidence="3 4">
    <name type="scientific">Bacillus thuringiensis</name>
    <dbReference type="NCBI Taxonomy" id="1428"/>
    <lineage>
        <taxon>Bacteria</taxon>
        <taxon>Bacillati</taxon>
        <taxon>Bacillota</taxon>
        <taxon>Bacilli</taxon>
        <taxon>Bacillales</taxon>
        <taxon>Bacillaceae</taxon>
        <taxon>Bacillus</taxon>
        <taxon>Bacillus cereus group</taxon>
    </lineage>
</organism>
<feature type="domain" description="Integrase catalytic" evidence="2">
    <location>
        <begin position="224"/>
        <end position="387"/>
    </location>
</feature>
<dbReference type="PANTHER" id="PTHR46889">
    <property type="entry name" value="TRANSPOSASE INSF FOR INSERTION SEQUENCE IS3B-RELATED"/>
    <property type="match status" value="1"/>
</dbReference>
<dbReference type="Proteomes" id="UP001274571">
    <property type="component" value="Unassembled WGS sequence"/>
</dbReference>
<protein>
    <submittedName>
        <fullName evidence="3">IS3 family transposase</fullName>
    </submittedName>
</protein>
<dbReference type="InterPro" id="IPR036397">
    <property type="entry name" value="RNaseH_sf"/>
</dbReference>
<dbReference type="InterPro" id="IPR055247">
    <property type="entry name" value="InsJ-like_HTH"/>
</dbReference>
<dbReference type="SUPFAM" id="SSF46689">
    <property type="entry name" value="Homeodomain-like"/>
    <property type="match status" value="1"/>
</dbReference>
<dbReference type="EMBL" id="JAXCMD010000010">
    <property type="protein sequence ID" value="MDY0854353.1"/>
    <property type="molecule type" value="Genomic_DNA"/>
</dbReference>
<dbReference type="InterPro" id="IPR001584">
    <property type="entry name" value="Integrase_cat-core"/>
</dbReference>
<dbReference type="InterPro" id="IPR012337">
    <property type="entry name" value="RNaseH-like_sf"/>
</dbReference>
<reference evidence="3" key="1">
    <citation type="submission" date="2023-11" db="EMBL/GenBank/DDBJ databases">
        <title>Genome Sequence of Bacillus thuringiensis stain BLB 30AF.</title>
        <authorList>
            <person name="Farhat A."/>
        </authorList>
    </citation>
    <scope>NUCLEOTIDE SEQUENCE</scope>
    <source>
        <strain evidence="3">BLB30AF</strain>
    </source>
</reference>
<dbReference type="AlphaFoldDB" id="A0AAW9GJA0"/>
<gene>
    <name evidence="3" type="ORF">SOH20_26180</name>
</gene>
<accession>A0AAW9GJA0</accession>
<name>A0AAW9GJA0_BACTU</name>
<dbReference type="PANTHER" id="PTHR46889:SF5">
    <property type="entry name" value="INTEGRASE PROTEIN"/>
    <property type="match status" value="1"/>
</dbReference>
<dbReference type="Gene3D" id="3.30.420.10">
    <property type="entry name" value="Ribonuclease H-like superfamily/Ribonuclease H"/>
    <property type="match status" value="1"/>
</dbReference>
<dbReference type="NCBIfam" id="NF033516">
    <property type="entry name" value="transpos_IS3"/>
    <property type="match status" value="1"/>
</dbReference>
<dbReference type="GO" id="GO:0003676">
    <property type="term" value="F:nucleic acid binding"/>
    <property type="evidence" value="ECO:0007669"/>
    <property type="project" value="InterPro"/>
</dbReference>
<dbReference type="SUPFAM" id="SSF53098">
    <property type="entry name" value="Ribonuclease H-like"/>
    <property type="match status" value="1"/>
</dbReference>
<dbReference type="Pfam" id="PF13276">
    <property type="entry name" value="HTH_21"/>
    <property type="match status" value="1"/>
</dbReference>
<dbReference type="InterPro" id="IPR050900">
    <property type="entry name" value="Transposase_IS3/IS150/IS904"/>
</dbReference>
<dbReference type="Pfam" id="PF13518">
    <property type="entry name" value="HTH_28"/>
    <property type="match status" value="1"/>
</dbReference>
<dbReference type="GO" id="GO:0015074">
    <property type="term" value="P:DNA integration"/>
    <property type="evidence" value="ECO:0007669"/>
    <property type="project" value="InterPro"/>
</dbReference>
<evidence type="ECO:0000256" key="1">
    <source>
        <dbReference type="ARBA" id="ARBA00002286"/>
    </source>
</evidence>
<dbReference type="InterPro" id="IPR048020">
    <property type="entry name" value="Transpos_IS3"/>
</dbReference>
<proteinExistence type="predicted"/>
<evidence type="ECO:0000313" key="3">
    <source>
        <dbReference type="EMBL" id="MDY0854353.1"/>
    </source>
</evidence>
<evidence type="ECO:0000313" key="4">
    <source>
        <dbReference type="Proteomes" id="UP001274571"/>
    </source>
</evidence>
<comment type="caution">
    <text evidence="3">The sequence shown here is derived from an EMBL/GenBank/DDBJ whole genome shotgun (WGS) entry which is preliminary data.</text>
</comment>
<dbReference type="RefSeq" id="WP_320483607.1">
    <property type="nucleotide sequence ID" value="NZ_JAXCMD010000010.1"/>
</dbReference>
<dbReference type="InterPro" id="IPR025948">
    <property type="entry name" value="HTH-like_dom"/>
</dbReference>
<dbReference type="InterPro" id="IPR009057">
    <property type="entry name" value="Homeodomain-like_sf"/>
</dbReference>
<evidence type="ECO:0000259" key="2">
    <source>
        <dbReference type="PROSITE" id="PS50994"/>
    </source>
</evidence>
<dbReference type="PROSITE" id="PS50994">
    <property type="entry name" value="INTEGRASE"/>
    <property type="match status" value="1"/>
</dbReference>